<comment type="caution">
    <text evidence="1">The sequence shown here is derived from an EMBL/GenBank/DDBJ whole genome shotgun (WGS) entry which is preliminary data.</text>
</comment>
<evidence type="ECO:0000313" key="1">
    <source>
        <dbReference type="EMBL" id="MEX0408012.1"/>
    </source>
</evidence>
<protein>
    <recommendedName>
        <fullName evidence="3">XRE family transcriptional regulator</fullName>
    </recommendedName>
</protein>
<proteinExistence type="predicted"/>
<reference evidence="1 2" key="1">
    <citation type="submission" date="2024-05" db="EMBL/GenBank/DDBJ databases">
        <authorList>
            <person name="Jiang F."/>
        </authorList>
    </citation>
    <scope>NUCLEOTIDE SEQUENCE [LARGE SCALE GENOMIC DNA]</scope>
    <source>
        <strain evidence="1 2">LZ166</strain>
    </source>
</reference>
<sequence>MNISADIERIRDATIAYSAKSSLYSLSQKSGISYASLTLFVKRPSVTIANTTIEKLLPIVMPGFSYGLFPIATGERTSGEQ</sequence>
<dbReference type="Proteomes" id="UP001556692">
    <property type="component" value="Unassembled WGS sequence"/>
</dbReference>
<gene>
    <name evidence="1" type="ORF">ABGN05_20340</name>
</gene>
<keyword evidence="2" id="KW-1185">Reference proteome</keyword>
<accession>A0ABV3SMK3</accession>
<evidence type="ECO:0000313" key="2">
    <source>
        <dbReference type="Proteomes" id="UP001556692"/>
    </source>
</evidence>
<organism evidence="1 2">
    <name type="scientific">Aquibium pacificus</name>
    <dbReference type="NCBI Taxonomy" id="3153579"/>
    <lineage>
        <taxon>Bacteria</taxon>
        <taxon>Pseudomonadati</taxon>
        <taxon>Pseudomonadota</taxon>
        <taxon>Alphaproteobacteria</taxon>
        <taxon>Hyphomicrobiales</taxon>
        <taxon>Phyllobacteriaceae</taxon>
        <taxon>Aquibium</taxon>
    </lineage>
</organism>
<dbReference type="EMBL" id="JBDPGJ010000004">
    <property type="protein sequence ID" value="MEX0408012.1"/>
    <property type="molecule type" value="Genomic_DNA"/>
</dbReference>
<dbReference type="RefSeq" id="WP_367955867.1">
    <property type="nucleotide sequence ID" value="NZ_JBDPGJ010000004.1"/>
</dbReference>
<evidence type="ECO:0008006" key="3">
    <source>
        <dbReference type="Google" id="ProtNLM"/>
    </source>
</evidence>
<name>A0ABV3SMK3_9HYPH</name>